<evidence type="ECO:0000256" key="10">
    <source>
        <dbReference type="ARBA" id="ARBA00022989"/>
    </source>
</evidence>
<evidence type="ECO:0000256" key="9">
    <source>
        <dbReference type="ARBA" id="ARBA00022748"/>
    </source>
</evidence>
<dbReference type="InterPro" id="IPR052075">
    <property type="entry name" value="Heme_exporter_D"/>
</dbReference>
<accession>A0ABS4SX32</accession>
<evidence type="ECO:0000256" key="5">
    <source>
        <dbReference type="ARBA" id="ARBA00022448"/>
    </source>
</evidence>
<evidence type="ECO:0000256" key="2">
    <source>
        <dbReference type="ARBA" id="ARBA00004377"/>
    </source>
</evidence>
<comment type="similarity">
    <text evidence="3 12">Belongs to the CcmD/CycX/HelD family.</text>
</comment>
<comment type="function">
    <text evidence="1 12">Required for the export of heme to the periplasm for the biogenesis of c-type cytochromes.</text>
</comment>
<gene>
    <name evidence="14" type="ORF">J2851_006451</name>
</gene>
<evidence type="ECO:0000256" key="13">
    <source>
        <dbReference type="SAM" id="MobiDB-lite"/>
    </source>
</evidence>
<keyword evidence="11 12" id="KW-0472">Membrane</keyword>
<evidence type="ECO:0000256" key="6">
    <source>
        <dbReference type="ARBA" id="ARBA00022475"/>
    </source>
</evidence>
<keyword evidence="10 12" id="KW-1133">Transmembrane helix</keyword>
<comment type="subcellular location">
    <subcellularLocation>
        <location evidence="2 12">Cell inner membrane</location>
        <topology evidence="2 12">Single-pass membrane protein</topology>
    </subcellularLocation>
</comment>
<feature type="region of interest" description="Disordered" evidence="13">
    <location>
        <begin position="46"/>
        <end position="76"/>
    </location>
</feature>
<dbReference type="PANTHER" id="PTHR37531:SF1">
    <property type="entry name" value="HEME EXPORTER PROTEIN D"/>
    <property type="match status" value="1"/>
</dbReference>
<evidence type="ECO:0000256" key="8">
    <source>
        <dbReference type="ARBA" id="ARBA00022692"/>
    </source>
</evidence>
<dbReference type="RefSeq" id="WP_209772008.1">
    <property type="nucleotide sequence ID" value="NZ_JAGINP010000033.1"/>
</dbReference>
<sequence length="76" mass="7909">MAEFFAMGGYAAYVWPAYGLAALVMVGLLVATLKGLRGAETTLKALEGSRPARRRPRPKDSKGQAAAPSAAEVSEG</sequence>
<evidence type="ECO:0000256" key="11">
    <source>
        <dbReference type="ARBA" id="ARBA00023136"/>
    </source>
</evidence>
<evidence type="ECO:0000256" key="1">
    <source>
        <dbReference type="ARBA" id="ARBA00002442"/>
    </source>
</evidence>
<dbReference type="EMBL" id="JAGINP010000033">
    <property type="protein sequence ID" value="MBP2296633.1"/>
    <property type="molecule type" value="Genomic_DNA"/>
</dbReference>
<dbReference type="InterPro" id="IPR007078">
    <property type="entry name" value="Haem_export_protD_CcmD"/>
</dbReference>
<evidence type="ECO:0000256" key="3">
    <source>
        <dbReference type="ARBA" id="ARBA00008741"/>
    </source>
</evidence>
<organism evidence="14 15">
    <name type="scientific">Azospirillum rugosum</name>
    <dbReference type="NCBI Taxonomy" id="416170"/>
    <lineage>
        <taxon>Bacteria</taxon>
        <taxon>Pseudomonadati</taxon>
        <taxon>Pseudomonadota</taxon>
        <taxon>Alphaproteobacteria</taxon>
        <taxon>Rhodospirillales</taxon>
        <taxon>Azospirillaceae</taxon>
        <taxon>Azospirillum</taxon>
    </lineage>
</organism>
<dbReference type="NCBIfam" id="TIGR03141">
    <property type="entry name" value="cytochro_ccmD"/>
    <property type="match status" value="1"/>
</dbReference>
<reference evidence="14 15" key="1">
    <citation type="submission" date="2021-03" db="EMBL/GenBank/DDBJ databases">
        <title>Genomic Encyclopedia of Type Strains, Phase III (KMG-III): the genomes of soil and plant-associated and newly described type strains.</title>
        <authorList>
            <person name="Whitman W."/>
        </authorList>
    </citation>
    <scope>NUCLEOTIDE SEQUENCE [LARGE SCALE GENOMIC DNA]</scope>
    <source>
        <strain evidence="14 15">IMMIB AFH-6</strain>
    </source>
</reference>
<keyword evidence="6 12" id="KW-1003">Cell membrane</keyword>
<protein>
    <recommendedName>
        <fullName evidence="4 12">Heme exporter protein D</fullName>
    </recommendedName>
</protein>
<name>A0ABS4SX32_9PROT</name>
<keyword evidence="8 12" id="KW-0812">Transmembrane</keyword>
<evidence type="ECO:0000256" key="4">
    <source>
        <dbReference type="ARBA" id="ARBA00016461"/>
    </source>
</evidence>
<keyword evidence="15" id="KW-1185">Reference proteome</keyword>
<feature type="transmembrane region" description="Helical" evidence="12">
    <location>
        <begin position="12"/>
        <end position="33"/>
    </location>
</feature>
<proteinExistence type="inferred from homology"/>
<comment type="caution">
    <text evidence="14">The sequence shown here is derived from an EMBL/GenBank/DDBJ whole genome shotgun (WGS) entry which is preliminary data.</text>
</comment>
<evidence type="ECO:0000256" key="12">
    <source>
        <dbReference type="RuleBase" id="RU363101"/>
    </source>
</evidence>
<keyword evidence="7 12" id="KW-0997">Cell inner membrane</keyword>
<keyword evidence="9 12" id="KW-0201">Cytochrome c-type biogenesis</keyword>
<dbReference type="Pfam" id="PF04995">
    <property type="entry name" value="CcmD"/>
    <property type="match status" value="1"/>
</dbReference>
<dbReference type="PANTHER" id="PTHR37531">
    <property type="entry name" value="HEME EXPORTER PROTEIN D"/>
    <property type="match status" value="1"/>
</dbReference>
<keyword evidence="5 12" id="KW-0813">Transport</keyword>
<evidence type="ECO:0000313" key="14">
    <source>
        <dbReference type="EMBL" id="MBP2296633.1"/>
    </source>
</evidence>
<evidence type="ECO:0000256" key="7">
    <source>
        <dbReference type="ARBA" id="ARBA00022519"/>
    </source>
</evidence>
<dbReference type="Proteomes" id="UP000781958">
    <property type="component" value="Unassembled WGS sequence"/>
</dbReference>
<evidence type="ECO:0000313" key="15">
    <source>
        <dbReference type="Proteomes" id="UP000781958"/>
    </source>
</evidence>